<dbReference type="SUPFAM" id="SSF51011">
    <property type="entry name" value="Glycosyl hydrolase domain"/>
    <property type="match status" value="1"/>
</dbReference>
<dbReference type="InterPro" id="IPR013780">
    <property type="entry name" value="Glyco_hydro_b"/>
</dbReference>
<dbReference type="FunFam" id="3.20.20.80:FF:000064">
    <property type="entry name" value="Oligo-1,6-glucosidase"/>
    <property type="match status" value="1"/>
</dbReference>
<dbReference type="InterPro" id="IPR017853">
    <property type="entry name" value="GH"/>
</dbReference>
<dbReference type="Gene3D" id="3.20.20.80">
    <property type="entry name" value="Glycosidases"/>
    <property type="match status" value="1"/>
</dbReference>
<gene>
    <name evidence="5" type="ORF">EDD63_1021</name>
</gene>
<dbReference type="PANTHER" id="PTHR10357:SF179">
    <property type="entry name" value="NEUTRAL AND BASIC AMINO ACID TRANSPORT PROTEIN RBAT"/>
    <property type="match status" value="1"/>
</dbReference>
<dbReference type="Gene3D" id="3.90.400.10">
    <property type="entry name" value="Oligo-1,6-glucosidase, Domain 2"/>
    <property type="match status" value="1"/>
</dbReference>
<evidence type="ECO:0000256" key="1">
    <source>
        <dbReference type="ARBA" id="ARBA00008061"/>
    </source>
</evidence>
<dbReference type="Proteomes" id="UP000294743">
    <property type="component" value="Unassembled WGS sequence"/>
</dbReference>
<dbReference type="PANTHER" id="PTHR10357">
    <property type="entry name" value="ALPHA-AMYLASE FAMILY MEMBER"/>
    <property type="match status" value="1"/>
</dbReference>
<dbReference type="SMART" id="SM00642">
    <property type="entry name" value="Aamy"/>
    <property type="match status" value="1"/>
</dbReference>
<keyword evidence="3" id="KW-0326">Glycosidase</keyword>
<feature type="domain" description="Glycosyl hydrolase family 13 catalytic" evidence="4">
    <location>
        <begin position="2"/>
        <end position="329"/>
    </location>
</feature>
<evidence type="ECO:0000256" key="2">
    <source>
        <dbReference type="ARBA" id="ARBA00022801"/>
    </source>
</evidence>
<comment type="similarity">
    <text evidence="1">Belongs to the glycosyl hydrolase 13 family.</text>
</comment>
<protein>
    <submittedName>
        <fullName evidence="5">Oligo-1,6-glucosidase</fullName>
    </submittedName>
</protein>
<evidence type="ECO:0000313" key="5">
    <source>
        <dbReference type="EMBL" id="TDW25980.1"/>
    </source>
</evidence>
<dbReference type="InterPro" id="IPR006047">
    <property type="entry name" value="GH13_cat_dom"/>
</dbReference>
<name>A0A4R8ABW6_9FIRM</name>
<dbReference type="InterPro" id="IPR045857">
    <property type="entry name" value="O16G_dom_2"/>
</dbReference>
<evidence type="ECO:0000256" key="3">
    <source>
        <dbReference type="ARBA" id="ARBA00023295"/>
    </source>
</evidence>
<dbReference type="SUPFAM" id="SSF51445">
    <property type="entry name" value="(Trans)glycosidases"/>
    <property type="match status" value="1"/>
</dbReference>
<dbReference type="FunFam" id="3.90.400.10:FF:000002">
    <property type="entry name" value="Sucrose isomerase"/>
    <property type="match status" value="1"/>
</dbReference>
<proteinExistence type="inferred from homology"/>
<organism evidence="5 6">
    <name type="scientific">Breznakia blatticola</name>
    <dbReference type="NCBI Taxonomy" id="1754012"/>
    <lineage>
        <taxon>Bacteria</taxon>
        <taxon>Bacillati</taxon>
        <taxon>Bacillota</taxon>
        <taxon>Erysipelotrichia</taxon>
        <taxon>Erysipelotrichales</taxon>
        <taxon>Erysipelotrichaceae</taxon>
        <taxon>Breznakia</taxon>
    </lineage>
</organism>
<evidence type="ECO:0000313" key="6">
    <source>
        <dbReference type="Proteomes" id="UP000294743"/>
    </source>
</evidence>
<dbReference type="EMBL" id="SODD01000002">
    <property type="protein sequence ID" value="TDW25980.1"/>
    <property type="molecule type" value="Genomic_DNA"/>
</dbReference>
<comment type="caution">
    <text evidence="5">The sequence shown here is derived from an EMBL/GenBank/DDBJ whole genome shotgun (WGS) entry which is preliminary data.</text>
</comment>
<dbReference type="GO" id="GO:0009313">
    <property type="term" value="P:oligosaccharide catabolic process"/>
    <property type="evidence" value="ECO:0007669"/>
    <property type="project" value="TreeGrafter"/>
</dbReference>
<dbReference type="Pfam" id="PF00128">
    <property type="entry name" value="Alpha-amylase"/>
    <property type="match status" value="1"/>
</dbReference>
<evidence type="ECO:0000259" key="4">
    <source>
        <dbReference type="SMART" id="SM00642"/>
    </source>
</evidence>
<dbReference type="GO" id="GO:0004556">
    <property type="term" value="F:alpha-amylase activity"/>
    <property type="evidence" value="ECO:0007669"/>
    <property type="project" value="TreeGrafter"/>
</dbReference>
<accession>A0A4R8ABW6</accession>
<keyword evidence="2" id="KW-0378">Hydrolase</keyword>
<dbReference type="Gene3D" id="2.60.40.1180">
    <property type="entry name" value="Golgi alpha-mannosidase II"/>
    <property type="match status" value="1"/>
</dbReference>
<keyword evidence="6" id="KW-1185">Reference proteome</keyword>
<reference evidence="5 6" key="1">
    <citation type="submission" date="2019-03" db="EMBL/GenBank/DDBJ databases">
        <title>Genomic Encyclopedia of Type Strains, Phase IV (KMG-IV): sequencing the most valuable type-strain genomes for metagenomic binning, comparative biology and taxonomic classification.</title>
        <authorList>
            <person name="Goeker M."/>
        </authorList>
    </citation>
    <scope>NUCLEOTIDE SEQUENCE [LARGE SCALE GENOMIC DNA]</scope>
    <source>
        <strain evidence="5 6">DSM 28867</strain>
    </source>
</reference>
<dbReference type="RefSeq" id="WP_134167491.1">
    <property type="nucleotide sequence ID" value="NZ_SODD01000002.1"/>
</dbReference>
<sequence length="463" mass="54131">MTLDIRIIVDLVLNHTSDEHEWFVNVKKHSNSMYRDYYILKEGKAGKPPNNWGSFFGGSAWEKLNDKEYYLKLFSKKMPDLNWSNRKLRTALYQIASWWLELGVDGFRIDAIAHIAKDTSYKDSTLESDTEFVSDWSKFSNLPRVHEYIKEFHEEVLEPNNAFAVGEVGGDPSVEDVLKYCAFDRNELDVTFTFDHMWCNNINEASSLTELKTNVKELKETLEHWQVSLIKKAWYPLYWNNHDFNRLVSNYGNVKYPQQSAKALATLMYGMWGTMFIYQGEEIGMENYPFTSIDQLEDVQAKGQYEATPLPQREKFLRKLFMTSRDNMRTVMQWDDTKNAGFSSAKPSMLLNPNYKRINVKQQMSDPNSVWHYYKKIIHLKKSNMTFIYGDIVFADVIADQVIQYARFDDHNRYLVVVNLGENDCEIEIPDIQSIILSNVKTTKPMGNILKLSAFDSYIFKVK</sequence>
<dbReference type="OrthoDB" id="9805159at2"/>
<dbReference type="AlphaFoldDB" id="A0A4R8ABW6"/>